<gene>
    <name evidence="8" type="primary">ccmA</name>
    <name evidence="8" type="ordered locus">TERTU_1863</name>
</gene>
<dbReference type="PROSITE" id="PS50893">
    <property type="entry name" value="ABC_TRANSPORTER_2"/>
    <property type="match status" value="1"/>
</dbReference>
<dbReference type="AlphaFoldDB" id="C5BHX3"/>
<dbReference type="NCBIfam" id="NF010061">
    <property type="entry name" value="PRK13538.1"/>
    <property type="match status" value="1"/>
</dbReference>
<evidence type="ECO:0000256" key="2">
    <source>
        <dbReference type="ARBA" id="ARBA00022741"/>
    </source>
</evidence>
<dbReference type="HOGENOM" id="CLU_000604_1_2_6"/>
<keyword evidence="1" id="KW-0813">Transport</keyword>
<dbReference type="eggNOG" id="COG4133">
    <property type="taxonomic scope" value="Bacteria"/>
</dbReference>
<dbReference type="KEGG" id="ttu:TERTU_1863"/>
<organism evidence="8 9">
    <name type="scientific">Teredinibacter turnerae (strain ATCC 39867 / T7901)</name>
    <dbReference type="NCBI Taxonomy" id="377629"/>
    <lineage>
        <taxon>Bacteria</taxon>
        <taxon>Pseudomonadati</taxon>
        <taxon>Pseudomonadota</taxon>
        <taxon>Gammaproteobacteria</taxon>
        <taxon>Cellvibrionales</taxon>
        <taxon>Cellvibrionaceae</taxon>
        <taxon>Teredinibacter</taxon>
    </lineage>
</organism>
<dbReference type="GO" id="GO:0005524">
    <property type="term" value="F:ATP binding"/>
    <property type="evidence" value="ECO:0007669"/>
    <property type="project" value="UniProtKB-KW"/>
</dbReference>
<dbReference type="GO" id="GO:0016887">
    <property type="term" value="F:ATP hydrolysis activity"/>
    <property type="evidence" value="ECO:0007669"/>
    <property type="project" value="InterPro"/>
</dbReference>
<evidence type="ECO:0000256" key="3">
    <source>
        <dbReference type="ARBA" id="ARBA00022748"/>
    </source>
</evidence>
<dbReference type="PANTHER" id="PTHR43499">
    <property type="entry name" value="ABC TRANSPORTER I FAMILY MEMBER 1"/>
    <property type="match status" value="1"/>
</dbReference>
<feature type="domain" description="ABC transporter" evidence="7">
    <location>
        <begin position="20"/>
        <end position="232"/>
    </location>
</feature>
<evidence type="ECO:0000256" key="6">
    <source>
        <dbReference type="ARBA" id="ARBA00023136"/>
    </source>
</evidence>
<dbReference type="RefSeq" id="WP_015817293.1">
    <property type="nucleotide sequence ID" value="NC_012997.1"/>
</dbReference>
<dbReference type="GO" id="GO:0017004">
    <property type="term" value="P:cytochrome complex assembly"/>
    <property type="evidence" value="ECO:0007669"/>
    <property type="project" value="UniProtKB-KW"/>
</dbReference>
<accession>C5BHX3</accession>
<dbReference type="GO" id="GO:0022857">
    <property type="term" value="F:transmembrane transporter activity"/>
    <property type="evidence" value="ECO:0007669"/>
    <property type="project" value="InterPro"/>
</dbReference>
<keyword evidence="4 8" id="KW-0067">ATP-binding</keyword>
<dbReference type="Proteomes" id="UP000009080">
    <property type="component" value="Chromosome"/>
</dbReference>
<dbReference type="STRING" id="377629.TERTU_1863"/>
<evidence type="ECO:0000256" key="1">
    <source>
        <dbReference type="ARBA" id="ARBA00022448"/>
    </source>
</evidence>
<dbReference type="InterPro" id="IPR003593">
    <property type="entry name" value="AAA+_ATPase"/>
</dbReference>
<dbReference type="InterPro" id="IPR005895">
    <property type="entry name" value="ABC_transptr_haem_export_CcmA"/>
</dbReference>
<dbReference type="SUPFAM" id="SSF52540">
    <property type="entry name" value="P-loop containing nucleoside triphosphate hydrolases"/>
    <property type="match status" value="1"/>
</dbReference>
<keyword evidence="2" id="KW-0547">Nucleotide-binding</keyword>
<keyword evidence="5" id="KW-1278">Translocase</keyword>
<dbReference type="InterPro" id="IPR027417">
    <property type="entry name" value="P-loop_NTPase"/>
</dbReference>
<dbReference type="EMBL" id="CP001614">
    <property type="protein sequence ID" value="ACR11181.1"/>
    <property type="molecule type" value="Genomic_DNA"/>
</dbReference>
<keyword evidence="6" id="KW-0472">Membrane</keyword>
<evidence type="ECO:0000313" key="9">
    <source>
        <dbReference type="Proteomes" id="UP000009080"/>
    </source>
</evidence>
<keyword evidence="3" id="KW-0201">Cytochrome c-type biogenesis</keyword>
<proteinExistence type="predicted"/>
<dbReference type="Pfam" id="PF00005">
    <property type="entry name" value="ABC_tran"/>
    <property type="match status" value="1"/>
</dbReference>
<sequence>MCLPGSVTLAAAENNQQQGLSLVNLTCERDERVLFASLNADFFAGDIVQVTGANGRGKTTLLKIIIGTLPATRGEVSWRLNSASLRENLLYLGHHPAVNLSLTALENLSWYFGLNGRKSLIHDNLPDRDILTSALASVGLGGYEDVLCSQMSAGQHRRVALARLYISEAPLWLLDEPFTAIDRAGVAELEGVVAQHAARGGIVLLTTHQPLQAISHFRVLDLADFPPAPVEVA</sequence>
<evidence type="ECO:0000313" key="8">
    <source>
        <dbReference type="EMBL" id="ACR11181.1"/>
    </source>
</evidence>
<evidence type="ECO:0000256" key="5">
    <source>
        <dbReference type="ARBA" id="ARBA00022967"/>
    </source>
</evidence>
<dbReference type="NCBIfam" id="TIGR01189">
    <property type="entry name" value="ccmA"/>
    <property type="match status" value="1"/>
</dbReference>
<evidence type="ECO:0000256" key="4">
    <source>
        <dbReference type="ARBA" id="ARBA00022840"/>
    </source>
</evidence>
<dbReference type="SMART" id="SM00382">
    <property type="entry name" value="AAA"/>
    <property type="match status" value="1"/>
</dbReference>
<dbReference type="InterPro" id="IPR003439">
    <property type="entry name" value="ABC_transporter-like_ATP-bd"/>
</dbReference>
<dbReference type="OrthoDB" id="9800654at2"/>
<reference evidence="8 9" key="1">
    <citation type="journal article" date="2009" name="PLoS ONE">
        <title>The complete genome of Teredinibacter turnerae T7901: an intracellular endosymbiont of marine wood-boring bivalves (shipworms).</title>
        <authorList>
            <person name="Yang J.C."/>
            <person name="Madupu R."/>
            <person name="Durkin A.S."/>
            <person name="Ekborg N.A."/>
            <person name="Pedamallu C.S."/>
            <person name="Hostetler J.B."/>
            <person name="Radune D."/>
            <person name="Toms B.S."/>
            <person name="Henrissat B."/>
            <person name="Coutinho P.M."/>
            <person name="Schwarz S."/>
            <person name="Field L."/>
            <person name="Trindade-Silva A.E."/>
            <person name="Soares C.A.G."/>
            <person name="Elshahawi S."/>
            <person name="Hanora A."/>
            <person name="Schmidt E.W."/>
            <person name="Haygood M.G."/>
            <person name="Posfai J."/>
            <person name="Benner J."/>
            <person name="Madinger C."/>
            <person name="Nove J."/>
            <person name="Anton B."/>
            <person name="Chaudhary K."/>
            <person name="Foster J."/>
            <person name="Holman A."/>
            <person name="Kumar S."/>
            <person name="Lessard P.A."/>
            <person name="Luyten Y.A."/>
            <person name="Slatko B."/>
            <person name="Wood N."/>
            <person name="Wu B."/>
            <person name="Teplitski M."/>
            <person name="Mougous J.D."/>
            <person name="Ward N."/>
            <person name="Eisen J.A."/>
            <person name="Badger J.H."/>
            <person name="Distel D.L."/>
        </authorList>
    </citation>
    <scope>NUCLEOTIDE SEQUENCE [LARGE SCALE GENOMIC DNA]</scope>
    <source>
        <strain evidence="9">ATCC 39867 / T7901</strain>
    </source>
</reference>
<dbReference type="PANTHER" id="PTHR43499:SF1">
    <property type="entry name" value="ABC TRANSPORTER I FAMILY MEMBER 1"/>
    <property type="match status" value="1"/>
</dbReference>
<evidence type="ECO:0000259" key="7">
    <source>
        <dbReference type="PROSITE" id="PS50893"/>
    </source>
</evidence>
<keyword evidence="9" id="KW-1185">Reference proteome</keyword>
<name>C5BHX3_TERTT</name>
<dbReference type="Gene3D" id="3.40.50.300">
    <property type="entry name" value="P-loop containing nucleotide triphosphate hydrolases"/>
    <property type="match status" value="1"/>
</dbReference>
<protein>
    <submittedName>
        <fullName evidence="8">Heme ABC exporter, ATP-binding protein CcmA</fullName>
    </submittedName>
</protein>